<dbReference type="AlphaFoldDB" id="A0A392RSB4"/>
<protein>
    <submittedName>
        <fullName evidence="1">Uncharacterized protein</fullName>
    </submittedName>
</protein>
<dbReference type="EMBL" id="LXQA010268550">
    <property type="protein sequence ID" value="MCI39541.1"/>
    <property type="molecule type" value="Genomic_DNA"/>
</dbReference>
<comment type="caution">
    <text evidence="1">The sequence shown here is derived from an EMBL/GenBank/DDBJ whole genome shotgun (WGS) entry which is preliminary data.</text>
</comment>
<reference evidence="1 2" key="1">
    <citation type="journal article" date="2018" name="Front. Plant Sci.">
        <title>Red Clover (Trifolium pratense) and Zigzag Clover (T. medium) - A Picture of Genomic Similarities and Differences.</title>
        <authorList>
            <person name="Dluhosova J."/>
            <person name="Istvanek J."/>
            <person name="Nedelnik J."/>
            <person name="Repkova J."/>
        </authorList>
    </citation>
    <scope>NUCLEOTIDE SEQUENCE [LARGE SCALE GENOMIC DNA]</scope>
    <source>
        <strain evidence="2">cv. 10/8</strain>
        <tissue evidence="1">Leaf</tissue>
    </source>
</reference>
<dbReference type="Proteomes" id="UP000265520">
    <property type="component" value="Unassembled WGS sequence"/>
</dbReference>
<keyword evidence="2" id="KW-1185">Reference proteome</keyword>
<feature type="non-terminal residue" evidence="1">
    <location>
        <position position="1"/>
    </location>
</feature>
<accession>A0A392RSB4</accession>
<sequence>VDLCWNSVKVGLPYKHGKFLRSNSGPEAIEEVSKE</sequence>
<organism evidence="1 2">
    <name type="scientific">Trifolium medium</name>
    <dbReference type="NCBI Taxonomy" id="97028"/>
    <lineage>
        <taxon>Eukaryota</taxon>
        <taxon>Viridiplantae</taxon>
        <taxon>Streptophyta</taxon>
        <taxon>Embryophyta</taxon>
        <taxon>Tracheophyta</taxon>
        <taxon>Spermatophyta</taxon>
        <taxon>Magnoliopsida</taxon>
        <taxon>eudicotyledons</taxon>
        <taxon>Gunneridae</taxon>
        <taxon>Pentapetalae</taxon>
        <taxon>rosids</taxon>
        <taxon>fabids</taxon>
        <taxon>Fabales</taxon>
        <taxon>Fabaceae</taxon>
        <taxon>Papilionoideae</taxon>
        <taxon>50 kb inversion clade</taxon>
        <taxon>NPAAA clade</taxon>
        <taxon>Hologalegina</taxon>
        <taxon>IRL clade</taxon>
        <taxon>Trifolieae</taxon>
        <taxon>Trifolium</taxon>
    </lineage>
</organism>
<evidence type="ECO:0000313" key="2">
    <source>
        <dbReference type="Proteomes" id="UP000265520"/>
    </source>
</evidence>
<name>A0A392RSB4_9FABA</name>
<proteinExistence type="predicted"/>
<evidence type="ECO:0000313" key="1">
    <source>
        <dbReference type="EMBL" id="MCI39541.1"/>
    </source>
</evidence>